<feature type="transmembrane region" description="Helical" evidence="1">
    <location>
        <begin position="12"/>
        <end position="34"/>
    </location>
</feature>
<evidence type="ECO:0000313" key="3">
    <source>
        <dbReference type="Proteomes" id="UP000589373"/>
    </source>
</evidence>
<comment type="caution">
    <text evidence="2">The sequence shown here is derived from an EMBL/GenBank/DDBJ whole genome shotgun (WGS) entry which is preliminary data.</text>
</comment>
<protein>
    <submittedName>
        <fullName evidence="2">Amino acid ABC transporter permease</fullName>
    </submittedName>
</protein>
<dbReference type="EMBL" id="JAAZCD010000251">
    <property type="protein sequence ID" value="NLD32813.1"/>
    <property type="molecule type" value="Genomic_DNA"/>
</dbReference>
<proteinExistence type="predicted"/>
<sequence length="36" mass="4156">MDLDFIRKAIPMYQEAAFLVLRLGWIGIIFAFIIGL</sequence>
<evidence type="ECO:0000313" key="2">
    <source>
        <dbReference type="EMBL" id="NLD32813.1"/>
    </source>
</evidence>
<dbReference type="Proteomes" id="UP000589373">
    <property type="component" value="Unassembled WGS sequence"/>
</dbReference>
<name>A0A847D7E0_9LACT</name>
<keyword evidence="1" id="KW-0812">Transmembrane</keyword>
<keyword evidence="1" id="KW-1133">Transmembrane helix</keyword>
<gene>
    <name evidence="2" type="ORF">GX662_11250</name>
</gene>
<evidence type="ECO:0000256" key="1">
    <source>
        <dbReference type="SAM" id="Phobius"/>
    </source>
</evidence>
<keyword evidence="1" id="KW-0472">Membrane</keyword>
<organism evidence="2 3">
    <name type="scientific">Trichococcus flocculiformis</name>
    <dbReference type="NCBI Taxonomy" id="82803"/>
    <lineage>
        <taxon>Bacteria</taxon>
        <taxon>Bacillati</taxon>
        <taxon>Bacillota</taxon>
        <taxon>Bacilli</taxon>
        <taxon>Lactobacillales</taxon>
        <taxon>Carnobacteriaceae</taxon>
        <taxon>Trichococcus</taxon>
    </lineage>
</organism>
<dbReference type="AlphaFoldDB" id="A0A847D7E0"/>
<feature type="non-terminal residue" evidence="2">
    <location>
        <position position="36"/>
    </location>
</feature>
<accession>A0A847D7E0</accession>
<reference evidence="2 3" key="1">
    <citation type="journal article" date="2020" name="Biotechnol. Biofuels">
        <title>New insights from the biogas microbiome by comprehensive genome-resolved metagenomics of nearly 1600 species originating from multiple anaerobic digesters.</title>
        <authorList>
            <person name="Campanaro S."/>
            <person name="Treu L."/>
            <person name="Rodriguez-R L.M."/>
            <person name="Kovalovszki A."/>
            <person name="Ziels R.M."/>
            <person name="Maus I."/>
            <person name="Zhu X."/>
            <person name="Kougias P.G."/>
            <person name="Basile A."/>
            <person name="Luo G."/>
            <person name="Schluter A."/>
            <person name="Konstantinidis K.T."/>
            <person name="Angelidaki I."/>
        </authorList>
    </citation>
    <scope>NUCLEOTIDE SEQUENCE [LARGE SCALE GENOMIC DNA]</scope>
    <source>
        <strain evidence="2">AS07pgkLD_105</strain>
    </source>
</reference>